<reference evidence="1 2" key="1">
    <citation type="journal article" date="2017" name="Front. Microbiol.">
        <title>Labilibaculum manganireducens gen. nov., sp. nov. and Labilibaculum filiforme sp. nov., Novel Bacteroidetes Isolated from Subsurface Sediments of the Baltic Sea.</title>
        <authorList>
            <person name="Vandieken V."/>
            <person name="Marshall I.P."/>
            <person name="Niemann H."/>
            <person name="Engelen B."/>
            <person name="Cypionka H."/>
        </authorList>
    </citation>
    <scope>NUCLEOTIDE SEQUENCE [LARGE SCALE GENOMIC DNA]</scope>
    <source>
        <strain evidence="1 2">59.16B</strain>
    </source>
</reference>
<organism evidence="1 2">
    <name type="scientific">Labilibaculum filiforme</name>
    <dbReference type="NCBI Taxonomy" id="1940526"/>
    <lineage>
        <taxon>Bacteria</taxon>
        <taxon>Pseudomonadati</taxon>
        <taxon>Bacteroidota</taxon>
        <taxon>Bacteroidia</taxon>
        <taxon>Marinilabiliales</taxon>
        <taxon>Marinifilaceae</taxon>
        <taxon>Labilibaculum</taxon>
    </lineage>
</organism>
<protein>
    <submittedName>
        <fullName evidence="1">Uncharacterized protein</fullName>
    </submittedName>
</protein>
<dbReference type="EMBL" id="MVDD01000008">
    <property type="protein sequence ID" value="PKQ62530.1"/>
    <property type="molecule type" value="Genomic_DNA"/>
</dbReference>
<keyword evidence="2" id="KW-1185">Reference proteome</keyword>
<gene>
    <name evidence="1" type="ORF">BZG02_12465</name>
</gene>
<name>A0A2N3HWT2_9BACT</name>
<accession>A0A2N3HWT2</accession>
<evidence type="ECO:0000313" key="2">
    <source>
        <dbReference type="Proteomes" id="UP000233535"/>
    </source>
</evidence>
<dbReference type="Proteomes" id="UP000233535">
    <property type="component" value="Unassembled WGS sequence"/>
</dbReference>
<evidence type="ECO:0000313" key="1">
    <source>
        <dbReference type="EMBL" id="PKQ62530.1"/>
    </source>
</evidence>
<dbReference type="AlphaFoldDB" id="A0A2N3HWT2"/>
<comment type="caution">
    <text evidence="1">The sequence shown here is derived from an EMBL/GenBank/DDBJ whole genome shotgun (WGS) entry which is preliminary data.</text>
</comment>
<proteinExistence type="predicted"/>
<sequence>MHKSIVYTLNRSERATSNAWEIGKYNRNQNTKRSTISEVFFNLFLKIDQAGFYECPATFQCENDNKTISKTDKQQENKEFRSIKNIVEGFDDVPQFE</sequence>